<name>U2MN29_9BACT</name>
<reference evidence="2 3" key="1">
    <citation type="submission" date="2013-08" db="EMBL/GenBank/DDBJ databases">
        <authorList>
            <person name="Durkin A.S."/>
            <person name="Haft D.R."/>
            <person name="McCorrison J."/>
            <person name="Torralba M."/>
            <person name="Gillis M."/>
            <person name="Haft D.H."/>
            <person name="Methe B."/>
            <person name="Sutton G."/>
            <person name="Nelson K.E."/>
        </authorList>
    </citation>
    <scope>NUCLEOTIDE SEQUENCE [LARGE SCALE GENOMIC DNA]</scope>
    <source>
        <strain evidence="2 3">F0068</strain>
    </source>
</reference>
<dbReference type="SUPFAM" id="SSF54913">
    <property type="entry name" value="GlnB-like"/>
    <property type="match status" value="1"/>
</dbReference>
<dbReference type="Pfam" id="PF02641">
    <property type="entry name" value="DUF190"/>
    <property type="match status" value="1"/>
</dbReference>
<gene>
    <name evidence="2" type="ORF">HMPREF1218_1709</name>
</gene>
<comment type="caution">
    <text evidence="2">The sequence shown here is derived from an EMBL/GenBank/DDBJ whole genome shotgun (WGS) entry which is preliminary data.</text>
</comment>
<dbReference type="AlphaFoldDB" id="U2MN29"/>
<dbReference type="Gene3D" id="3.30.70.120">
    <property type="match status" value="1"/>
</dbReference>
<sequence length="116" mass="13260">MEINNRAKRLRIYVSNTDKYKREPLYEYLARTARELGIAGATIYKGVMGYGTSSDYIAPSFWDFAEKVPVTLEIIDNEDPIRDYLATIKPLLDELPKGCLITAEDVDIIFLKHGEK</sequence>
<evidence type="ECO:0000313" key="2">
    <source>
        <dbReference type="EMBL" id="ERK03035.1"/>
    </source>
</evidence>
<dbReference type="PATRIC" id="fig|1081904.3.peg.907"/>
<evidence type="ECO:0000313" key="3">
    <source>
        <dbReference type="Proteomes" id="UP000016600"/>
    </source>
</evidence>
<dbReference type="PANTHER" id="PTHR35983:SF1">
    <property type="entry name" value="UPF0166 PROTEIN TM_0021"/>
    <property type="match status" value="1"/>
</dbReference>
<dbReference type="InterPro" id="IPR003793">
    <property type="entry name" value="UPF0166"/>
</dbReference>
<dbReference type="RefSeq" id="WP_021583595.1">
    <property type="nucleotide sequence ID" value="NZ_AWET01000018.1"/>
</dbReference>
<dbReference type="PANTHER" id="PTHR35983">
    <property type="entry name" value="UPF0166 PROTEIN TM_0021"/>
    <property type="match status" value="1"/>
</dbReference>
<proteinExistence type="inferred from homology"/>
<dbReference type="EMBL" id="AWET01000018">
    <property type="protein sequence ID" value="ERK03035.1"/>
    <property type="molecule type" value="Genomic_DNA"/>
</dbReference>
<evidence type="ECO:0000256" key="1">
    <source>
        <dbReference type="ARBA" id="ARBA00010554"/>
    </source>
</evidence>
<dbReference type="InterPro" id="IPR015867">
    <property type="entry name" value="N-reg_PII/ATP_PRibTrfase_C"/>
</dbReference>
<dbReference type="Proteomes" id="UP000016600">
    <property type="component" value="Unassembled WGS sequence"/>
</dbReference>
<dbReference type="InterPro" id="IPR011322">
    <property type="entry name" value="N-reg_PII-like_a/b"/>
</dbReference>
<organism evidence="2 3">
    <name type="scientific">Hoylesella pleuritidis F0068</name>
    <dbReference type="NCBI Taxonomy" id="1081904"/>
    <lineage>
        <taxon>Bacteria</taxon>
        <taxon>Pseudomonadati</taxon>
        <taxon>Bacteroidota</taxon>
        <taxon>Bacteroidia</taxon>
        <taxon>Bacteroidales</taxon>
        <taxon>Prevotellaceae</taxon>
        <taxon>Hoylesella</taxon>
    </lineage>
</organism>
<comment type="similarity">
    <text evidence="1">Belongs to the UPF0166 family.</text>
</comment>
<accession>U2MN29</accession>
<protein>
    <submittedName>
        <fullName evidence="2">Uncharacterized protein</fullName>
    </submittedName>
</protein>
<keyword evidence="3" id="KW-1185">Reference proteome</keyword>